<protein>
    <recommendedName>
        <fullName evidence="7">EamA domain-containing protein</fullName>
    </recommendedName>
</protein>
<reference evidence="8 9" key="1">
    <citation type="journal article" date="2010" name="Stand. Genomic Sci.">
        <title>Complete genome sequence of Ilyobacter polytropus type strain (CuHbu1).</title>
        <authorList>
            <person name="Sikorski J."/>
            <person name="Chertkov O."/>
            <person name="Lapidus A."/>
            <person name="Nolan M."/>
            <person name="Lucas S."/>
            <person name="Del Rio T.G."/>
            <person name="Tice H."/>
            <person name="Cheng J.F."/>
            <person name="Tapia R."/>
            <person name="Han C."/>
            <person name="Goodwin L."/>
            <person name="Pitluck S."/>
            <person name="Liolios K."/>
            <person name="Ivanova N."/>
            <person name="Mavromatis K."/>
            <person name="Mikhailova N."/>
            <person name="Pati A."/>
            <person name="Chen A."/>
            <person name="Palaniappan K."/>
            <person name="Land M."/>
            <person name="Hauser L."/>
            <person name="Chang Y.J."/>
            <person name="Jeffries C.D."/>
            <person name="Brambilla E."/>
            <person name="Yasawong M."/>
            <person name="Rohde M."/>
            <person name="Pukall R."/>
            <person name="Spring S."/>
            <person name="Goker M."/>
            <person name="Woyke T."/>
            <person name="Bristow J."/>
            <person name="Eisen J.A."/>
            <person name="Markowitz V."/>
            <person name="Hugenholtz P."/>
            <person name="Kyrpides N.C."/>
            <person name="Klenk H.P."/>
        </authorList>
    </citation>
    <scope>NUCLEOTIDE SEQUENCE [LARGE SCALE GENOMIC DNA]</scope>
    <source>
        <strain evidence="9">ATCC 51220 / DSM 2926 / LMG 16218 / CuHBu1</strain>
        <plasmid evidence="9">pILYOP01</plasmid>
    </source>
</reference>
<evidence type="ECO:0000256" key="4">
    <source>
        <dbReference type="ARBA" id="ARBA00022989"/>
    </source>
</evidence>
<evidence type="ECO:0000256" key="3">
    <source>
        <dbReference type="ARBA" id="ARBA00022692"/>
    </source>
</evidence>
<evidence type="ECO:0000256" key="2">
    <source>
        <dbReference type="ARBA" id="ARBA00022475"/>
    </source>
</evidence>
<dbReference type="RefSeq" id="WP_013389019.1">
    <property type="nucleotide sequence ID" value="NC_014633.1"/>
</dbReference>
<dbReference type="SUPFAM" id="SSF103481">
    <property type="entry name" value="Multidrug resistance efflux transporter EmrE"/>
    <property type="match status" value="2"/>
</dbReference>
<geneLocation type="plasmid" evidence="8 9">
    <name>pILYOP01</name>
</geneLocation>
<evidence type="ECO:0000256" key="1">
    <source>
        <dbReference type="ARBA" id="ARBA00004651"/>
    </source>
</evidence>
<feature type="transmembrane region" description="Helical" evidence="6">
    <location>
        <begin position="151"/>
        <end position="169"/>
    </location>
</feature>
<feature type="transmembrane region" description="Helical" evidence="6">
    <location>
        <begin position="96"/>
        <end position="114"/>
    </location>
</feature>
<dbReference type="OrthoDB" id="9805239at2"/>
<gene>
    <name evidence="8" type="ordered locus">Ilyop_2604</name>
</gene>
<evidence type="ECO:0000313" key="9">
    <source>
        <dbReference type="Proteomes" id="UP000006875"/>
    </source>
</evidence>
<dbReference type="InterPro" id="IPR037185">
    <property type="entry name" value="EmrE-like"/>
</dbReference>
<feature type="domain" description="EamA" evidence="7">
    <location>
        <begin position="154"/>
        <end position="289"/>
    </location>
</feature>
<dbReference type="KEGG" id="ipo:Ilyop_2604"/>
<dbReference type="EMBL" id="CP002282">
    <property type="protein sequence ID" value="ADO84361.1"/>
    <property type="molecule type" value="Genomic_DNA"/>
</dbReference>
<dbReference type="InterPro" id="IPR000620">
    <property type="entry name" value="EamA_dom"/>
</dbReference>
<feature type="transmembrane region" description="Helical" evidence="6">
    <location>
        <begin position="218"/>
        <end position="237"/>
    </location>
</feature>
<keyword evidence="3 6" id="KW-0812">Transmembrane</keyword>
<feature type="transmembrane region" description="Helical" evidence="6">
    <location>
        <begin position="5"/>
        <end position="25"/>
    </location>
</feature>
<dbReference type="HOGENOM" id="CLU_033863_4_1_0"/>
<feature type="transmembrane region" description="Helical" evidence="6">
    <location>
        <begin position="126"/>
        <end position="145"/>
    </location>
</feature>
<evidence type="ECO:0000259" key="7">
    <source>
        <dbReference type="Pfam" id="PF00892"/>
    </source>
</evidence>
<keyword evidence="5 6" id="KW-0472">Membrane</keyword>
<dbReference type="Pfam" id="PF00892">
    <property type="entry name" value="EamA"/>
    <property type="match status" value="2"/>
</dbReference>
<feature type="transmembrane region" description="Helical" evidence="6">
    <location>
        <begin position="249"/>
        <end position="268"/>
    </location>
</feature>
<feature type="transmembrane region" description="Helical" evidence="6">
    <location>
        <begin position="274"/>
        <end position="291"/>
    </location>
</feature>
<keyword evidence="4 6" id="KW-1133">Transmembrane helix</keyword>
<proteinExistence type="predicted"/>
<dbReference type="PANTHER" id="PTHR32322">
    <property type="entry name" value="INNER MEMBRANE TRANSPORTER"/>
    <property type="match status" value="1"/>
</dbReference>
<evidence type="ECO:0000256" key="5">
    <source>
        <dbReference type="ARBA" id="ARBA00023136"/>
    </source>
</evidence>
<dbReference type="GO" id="GO:0005886">
    <property type="term" value="C:plasma membrane"/>
    <property type="evidence" value="ECO:0007669"/>
    <property type="project" value="UniProtKB-SubCell"/>
</dbReference>
<name>E3HCA1_ILYPC</name>
<dbReference type="InterPro" id="IPR050638">
    <property type="entry name" value="AA-Vitamin_Transporters"/>
</dbReference>
<dbReference type="Proteomes" id="UP000006875">
    <property type="component" value="Plasmid pILYOP01"/>
</dbReference>
<feature type="transmembrane region" description="Helical" evidence="6">
    <location>
        <begin position="189"/>
        <end position="206"/>
    </location>
</feature>
<accession>E3HCA1</accession>
<keyword evidence="8" id="KW-0614">Plasmid</keyword>
<feature type="domain" description="EamA" evidence="7">
    <location>
        <begin position="6"/>
        <end position="142"/>
    </location>
</feature>
<dbReference type="AlphaFoldDB" id="E3HCA1"/>
<organism evidence="8 9">
    <name type="scientific">Ilyobacter polytropus (strain ATCC 51220 / DSM 2926 / LMG 16218 / CuHBu1)</name>
    <dbReference type="NCBI Taxonomy" id="572544"/>
    <lineage>
        <taxon>Bacteria</taxon>
        <taxon>Fusobacteriati</taxon>
        <taxon>Fusobacteriota</taxon>
        <taxon>Fusobacteriia</taxon>
        <taxon>Fusobacteriales</taxon>
        <taxon>Fusobacteriaceae</taxon>
        <taxon>Ilyobacter</taxon>
    </lineage>
</organism>
<sequence length="307" mass="35008">MNSKYIGYTMAFITIFVWGTTYAITKNLLNYFTPFEVLFLRFLIAYLFLLIVKPTFNFKFNFKFNFQEEKLFLLLGLTGGMLYFLVENMALKYTSASNVGLIVSSIPIFSSIIAHFTTEDEKFDKNLILGFALAITGIFLILYNGNKVLKINPIGDILAVVCSIIWAIYSNLLRKVDKSYSGLLVVRKTFFYGLMFMLPGLYLLKVKIHFEYLFNKDVSFSIFYLALVASSICFIMWSRSINIIGIIKTTNFIYLIPLVAMISSVVILDEKITPLMITGGLLILSGVLINDKKISFEKLFKPKTTTL</sequence>
<feature type="transmembrane region" description="Helical" evidence="6">
    <location>
        <begin position="71"/>
        <end position="90"/>
    </location>
</feature>
<keyword evidence="2" id="KW-1003">Cell membrane</keyword>
<dbReference type="PANTHER" id="PTHR32322:SF18">
    <property type="entry name" value="S-ADENOSYLMETHIONINE_S-ADENOSYLHOMOCYSTEINE TRANSPORTER"/>
    <property type="match status" value="1"/>
</dbReference>
<evidence type="ECO:0000256" key="6">
    <source>
        <dbReference type="SAM" id="Phobius"/>
    </source>
</evidence>
<keyword evidence="9" id="KW-1185">Reference proteome</keyword>
<feature type="transmembrane region" description="Helical" evidence="6">
    <location>
        <begin position="31"/>
        <end position="51"/>
    </location>
</feature>
<evidence type="ECO:0000313" key="8">
    <source>
        <dbReference type="EMBL" id="ADO84361.1"/>
    </source>
</evidence>
<comment type="subcellular location">
    <subcellularLocation>
        <location evidence="1">Cell membrane</location>
        <topology evidence="1">Multi-pass membrane protein</topology>
    </subcellularLocation>
</comment>